<dbReference type="InterPro" id="IPR042099">
    <property type="entry name" value="ANL_N_sf"/>
</dbReference>
<dbReference type="Gene3D" id="3.40.50.12780">
    <property type="entry name" value="N-terminal domain of ligase-like"/>
    <property type="match status" value="1"/>
</dbReference>
<feature type="domain" description="AMP-binding enzyme C-terminal" evidence="6">
    <location>
        <begin position="469"/>
        <end position="544"/>
    </location>
</feature>
<dbReference type="GO" id="GO:0016405">
    <property type="term" value="F:CoA-ligase activity"/>
    <property type="evidence" value="ECO:0007669"/>
    <property type="project" value="TreeGrafter"/>
</dbReference>
<dbReference type="EMBL" id="JAMSHJ010000006">
    <property type="protein sequence ID" value="KAI5395673.1"/>
    <property type="molecule type" value="Genomic_DNA"/>
</dbReference>
<dbReference type="AlphaFoldDB" id="A0A9D4W666"/>
<evidence type="ECO:0000256" key="4">
    <source>
        <dbReference type="ARBA" id="ARBA00022840"/>
    </source>
</evidence>
<dbReference type="InterPro" id="IPR020845">
    <property type="entry name" value="AMP-binding_CS"/>
</dbReference>
<dbReference type="CDD" id="cd05904">
    <property type="entry name" value="4CL"/>
    <property type="match status" value="1"/>
</dbReference>
<dbReference type="InterPro" id="IPR000873">
    <property type="entry name" value="AMP-dep_synth/lig_dom"/>
</dbReference>
<gene>
    <name evidence="7" type="ORF">KIW84_062011</name>
</gene>
<evidence type="ECO:0000313" key="7">
    <source>
        <dbReference type="EMBL" id="KAI5395673.1"/>
    </source>
</evidence>
<dbReference type="InterPro" id="IPR045851">
    <property type="entry name" value="AMP-bd_C_sf"/>
</dbReference>
<keyword evidence="3" id="KW-0547">Nucleotide-binding</keyword>
<dbReference type="SUPFAM" id="SSF56801">
    <property type="entry name" value="Acetyl-CoA synthetase-like"/>
    <property type="match status" value="1"/>
</dbReference>
<dbReference type="FunFam" id="3.40.50.12780:FF:000003">
    <property type="entry name" value="Long-chain-fatty-acid--CoA ligase FadD"/>
    <property type="match status" value="1"/>
</dbReference>
<evidence type="ECO:0000259" key="6">
    <source>
        <dbReference type="Pfam" id="PF13193"/>
    </source>
</evidence>
<keyword evidence="8" id="KW-1185">Reference proteome</keyword>
<comment type="similarity">
    <text evidence="1">Belongs to the ATP-dependent AMP-binding enzyme family.</text>
</comment>
<dbReference type="Gramene" id="Psat06G0201100-T1">
    <property type="protein sequence ID" value="KAI5395673.1"/>
    <property type="gene ID" value="KIW84_062011"/>
</dbReference>
<dbReference type="PANTHER" id="PTHR24096:SF415">
    <property type="entry name" value="4-COUMARATE--COA LIGASE"/>
    <property type="match status" value="1"/>
</dbReference>
<reference evidence="7 8" key="1">
    <citation type="journal article" date="2022" name="Nat. Genet.">
        <title>Improved pea reference genome and pan-genome highlight genomic features and evolutionary characteristics.</title>
        <authorList>
            <person name="Yang T."/>
            <person name="Liu R."/>
            <person name="Luo Y."/>
            <person name="Hu S."/>
            <person name="Wang D."/>
            <person name="Wang C."/>
            <person name="Pandey M.K."/>
            <person name="Ge S."/>
            <person name="Xu Q."/>
            <person name="Li N."/>
            <person name="Li G."/>
            <person name="Huang Y."/>
            <person name="Saxena R.K."/>
            <person name="Ji Y."/>
            <person name="Li M."/>
            <person name="Yan X."/>
            <person name="He Y."/>
            <person name="Liu Y."/>
            <person name="Wang X."/>
            <person name="Xiang C."/>
            <person name="Varshney R.K."/>
            <person name="Ding H."/>
            <person name="Gao S."/>
            <person name="Zong X."/>
        </authorList>
    </citation>
    <scope>NUCLEOTIDE SEQUENCE [LARGE SCALE GENOMIC DNA]</scope>
    <source>
        <strain evidence="7 8">cv. Zhongwan 6</strain>
    </source>
</reference>
<dbReference type="Gene3D" id="3.30.300.30">
    <property type="match status" value="1"/>
</dbReference>
<feature type="non-terminal residue" evidence="7">
    <location>
        <position position="561"/>
    </location>
</feature>
<dbReference type="GO" id="GO:0005524">
    <property type="term" value="F:ATP binding"/>
    <property type="evidence" value="ECO:0007669"/>
    <property type="project" value="UniProtKB-KW"/>
</dbReference>
<organism evidence="7 8">
    <name type="scientific">Pisum sativum</name>
    <name type="common">Garden pea</name>
    <name type="synonym">Lathyrus oleraceus</name>
    <dbReference type="NCBI Taxonomy" id="3888"/>
    <lineage>
        <taxon>Eukaryota</taxon>
        <taxon>Viridiplantae</taxon>
        <taxon>Streptophyta</taxon>
        <taxon>Embryophyta</taxon>
        <taxon>Tracheophyta</taxon>
        <taxon>Spermatophyta</taxon>
        <taxon>Magnoliopsida</taxon>
        <taxon>eudicotyledons</taxon>
        <taxon>Gunneridae</taxon>
        <taxon>Pentapetalae</taxon>
        <taxon>rosids</taxon>
        <taxon>fabids</taxon>
        <taxon>Fabales</taxon>
        <taxon>Fabaceae</taxon>
        <taxon>Papilionoideae</taxon>
        <taxon>50 kb inversion clade</taxon>
        <taxon>NPAAA clade</taxon>
        <taxon>Hologalegina</taxon>
        <taxon>IRL clade</taxon>
        <taxon>Fabeae</taxon>
        <taxon>Lathyrus</taxon>
    </lineage>
</organism>
<keyword evidence="4" id="KW-0067">ATP-binding</keyword>
<comment type="caution">
    <text evidence="7">The sequence shown here is derived from an EMBL/GenBank/DDBJ whole genome shotgun (WGS) entry which is preliminary data.</text>
</comment>
<dbReference type="PANTHER" id="PTHR24096">
    <property type="entry name" value="LONG-CHAIN-FATTY-ACID--COA LIGASE"/>
    <property type="match status" value="1"/>
</dbReference>
<feature type="domain" description="AMP-dependent synthetase/ligase" evidence="5">
    <location>
        <begin position="47"/>
        <end position="418"/>
    </location>
</feature>
<accession>A0A9D4W666</accession>
<dbReference type="Proteomes" id="UP001058974">
    <property type="component" value="Chromosome 6"/>
</dbReference>
<protein>
    <recommendedName>
        <fullName evidence="9">4-coumarate--CoA ligase</fullName>
    </recommendedName>
</protein>
<dbReference type="Pfam" id="PF00501">
    <property type="entry name" value="AMP-binding"/>
    <property type="match status" value="1"/>
</dbReference>
<evidence type="ECO:0000256" key="3">
    <source>
        <dbReference type="ARBA" id="ARBA00022741"/>
    </source>
</evidence>
<evidence type="ECO:0000256" key="1">
    <source>
        <dbReference type="ARBA" id="ARBA00006432"/>
    </source>
</evidence>
<keyword evidence="2" id="KW-0436">Ligase</keyword>
<evidence type="ECO:0000313" key="8">
    <source>
        <dbReference type="Proteomes" id="UP001058974"/>
    </source>
</evidence>
<proteinExistence type="inferred from homology"/>
<sequence>TKLTMAKNCFDLKTMTYSSPRQPIHLPTDPSLSLTSFLFQSTSSISDTIALADAQTGDSLTFGQLETQVTALSRSLLRLGIQRGDVVLLFAPNSIRLPVCFLAIVSIGAIATTCSPLYTVSELSNQIKDSNPILVVTVLELLYKIEQLPFDLHLPSILLDDASSGIFSSTIFSSLVWDYEDLIGESNESSDQFPANGIVLQSDVAVILYSSGTTGRSKGVMLTHRNFIATAVAGTADQDFYCEGKNVFLCLVPMHHVMGLAVITYTQLRRGNTVVIMSKFELEKTLAAVEKFRVTHLYVAPPVMVELVKRRHVDGYDLSSLKQLAGGAAPLGKDLMQECAKILPQIEIIQGYGMTESCGLISMENPKEEWFLSGLGSTGTLLPSIESRIVSLETSKPLPPNQVGEIWLRGSTMMKGYFNNPEATKQTINDEGWMITGDLGYFDEKGQLFVVDRIKELIKCSGYQVAPAELEDLLVSHPEISDAGVIPSPDAKAGEVPVAFVVRSPNSSITKDDILKFVAKHVAPYKRLRRVTFIDKIPKLPTGKILRKDLVILDRQKTSKL</sequence>
<evidence type="ECO:0000256" key="2">
    <source>
        <dbReference type="ARBA" id="ARBA00022598"/>
    </source>
</evidence>
<evidence type="ECO:0000259" key="5">
    <source>
        <dbReference type="Pfam" id="PF00501"/>
    </source>
</evidence>
<dbReference type="PROSITE" id="PS00455">
    <property type="entry name" value="AMP_BINDING"/>
    <property type="match status" value="1"/>
</dbReference>
<dbReference type="InterPro" id="IPR025110">
    <property type="entry name" value="AMP-bd_C"/>
</dbReference>
<dbReference type="FunFam" id="3.30.300.30:FF:000007">
    <property type="entry name" value="4-coumarate--CoA ligase 2"/>
    <property type="match status" value="1"/>
</dbReference>
<name>A0A9D4W666_PEA</name>
<dbReference type="Pfam" id="PF13193">
    <property type="entry name" value="AMP-binding_C"/>
    <property type="match status" value="1"/>
</dbReference>
<evidence type="ECO:0008006" key="9">
    <source>
        <dbReference type="Google" id="ProtNLM"/>
    </source>
</evidence>